<feature type="compositionally biased region" description="Basic and acidic residues" evidence="1">
    <location>
        <begin position="34"/>
        <end position="66"/>
    </location>
</feature>
<dbReference type="PANTHER" id="PTHR13282:SF6">
    <property type="entry name" value="PROTEIN FAM32A"/>
    <property type="match status" value="1"/>
</dbReference>
<dbReference type="InParanoid" id="I7M436"/>
<dbReference type="RefSeq" id="XP_001025077.3">
    <property type="nucleotide sequence ID" value="XM_001025077.3"/>
</dbReference>
<dbReference type="GeneID" id="7830478"/>
<dbReference type="OrthoDB" id="205403at2759"/>
<evidence type="ECO:0000313" key="3">
    <source>
        <dbReference type="Proteomes" id="UP000009168"/>
    </source>
</evidence>
<dbReference type="GO" id="GO:0005730">
    <property type="term" value="C:nucleolus"/>
    <property type="evidence" value="ECO:0007669"/>
    <property type="project" value="TreeGrafter"/>
</dbReference>
<organism evidence="2 3">
    <name type="scientific">Tetrahymena thermophila (strain SB210)</name>
    <dbReference type="NCBI Taxonomy" id="312017"/>
    <lineage>
        <taxon>Eukaryota</taxon>
        <taxon>Sar</taxon>
        <taxon>Alveolata</taxon>
        <taxon>Ciliophora</taxon>
        <taxon>Intramacronucleata</taxon>
        <taxon>Oligohymenophorea</taxon>
        <taxon>Hymenostomatida</taxon>
        <taxon>Tetrahymenina</taxon>
        <taxon>Tetrahymenidae</taxon>
        <taxon>Tetrahymena</taxon>
    </lineage>
</organism>
<protein>
    <submittedName>
        <fullName evidence="2">Uncharacterized protein</fullName>
    </submittedName>
</protein>
<reference evidence="3" key="1">
    <citation type="journal article" date="2006" name="PLoS Biol.">
        <title>Macronuclear genome sequence of the ciliate Tetrahymena thermophila, a model eukaryote.</title>
        <authorList>
            <person name="Eisen J.A."/>
            <person name="Coyne R.S."/>
            <person name="Wu M."/>
            <person name="Wu D."/>
            <person name="Thiagarajan M."/>
            <person name="Wortman J.R."/>
            <person name="Badger J.H."/>
            <person name="Ren Q."/>
            <person name="Amedeo P."/>
            <person name="Jones K.M."/>
            <person name="Tallon L.J."/>
            <person name="Delcher A.L."/>
            <person name="Salzberg S.L."/>
            <person name="Silva J.C."/>
            <person name="Haas B.J."/>
            <person name="Majoros W.H."/>
            <person name="Farzad M."/>
            <person name="Carlton J.M."/>
            <person name="Smith R.K. Jr."/>
            <person name="Garg J."/>
            <person name="Pearlman R.E."/>
            <person name="Karrer K.M."/>
            <person name="Sun L."/>
            <person name="Manning G."/>
            <person name="Elde N.C."/>
            <person name="Turkewitz A.P."/>
            <person name="Asai D.J."/>
            <person name="Wilkes D.E."/>
            <person name="Wang Y."/>
            <person name="Cai H."/>
            <person name="Collins K."/>
            <person name="Stewart B.A."/>
            <person name="Lee S.R."/>
            <person name="Wilamowska K."/>
            <person name="Weinberg Z."/>
            <person name="Ruzzo W.L."/>
            <person name="Wloga D."/>
            <person name="Gaertig J."/>
            <person name="Frankel J."/>
            <person name="Tsao C.-C."/>
            <person name="Gorovsky M.A."/>
            <person name="Keeling P.J."/>
            <person name="Waller R.F."/>
            <person name="Patron N.J."/>
            <person name="Cherry J.M."/>
            <person name="Stover N.A."/>
            <person name="Krieger C.J."/>
            <person name="del Toro C."/>
            <person name="Ryder H.F."/>
            <person name="Williamson S.C."/>
            <person name="Barbeau R.A."/>
            <person name="Hamilton E.P."/>
            <person name="Orias E."/>
        </authorList>
    </citation>
    <scope>NUCLEOTIDE SEQUENCE [LARGE SCALE GENOMIC DNA]</scope>
    <source>
        <strain evidence="3">SB210</strain>
    </source>
</reference>
<feature type="region of interest" description="Disordered" evidence="1">
    <location>
        <begin position="34"/>
        <end position="81"/>
    </location>
</feature>
<name>I7M436_TETTS</name>
<dbReference type="PANTHER" id="PTHR13282">
    <property type="entry name" value="PROTEIN FAM32A"/>
    <property type="match status" value="1"/>
</dbReference>
<dbReference type="EMBL" id="GG662441">
    <property type="protein sequence ID" value="EAS04832.3"/>
    <property type="molecule type" value="Genomic_DNA"/>
</dbReference>
<proteinExistence type="predicted"/>
<dbReference type="eggNOG" id="ENOG502R2YP">
    <property type="taxonomic scope" value="Eukaryota"/>
</dbReference>
<accession>I7M436</accession>
<dbReference type="AlphaFoldDB" id="I7M436"/>
<dbReference type="Proteomes" id="UP000009168">
    <property type="component" value="Unassembled WGS sequence"/>
</dbReference>
<dbReference type="InterPro" id="IPR013865">
    <property type="entry name" value="FAM32A"/>
</dbReference>
<evidence type="ECO:0000256" key="1">
    <source>
        <dbReference type="SAM" id="MobiDB-lite"/>
    </source>
</evidence>
<dbReference type="HOGENOM" id="CLU_098435_1_1_1"/>
<dbReference type="KEGG" id="tet:TTHERM_00467810"/>
<dbReference type="STRING" id="312017.I7M436"/>
<feature type="region of interest" description="Disordered" evidence="1">
    <location>
        <begin position="1"/>
        <end position="21"/>
    </location>
</feature>
<keyword evidence="3" id="KW-1185">Reference proteome</keyword>
<gene>
    <name evidence="2" type="ORF">TTHERM_00467810</name>
</gene>
<evidence type="ECO:0000313" key="2">
    <source>
        <dbReference type="EMBL" id="EAS04832.3"/>
    </source>
</evidence>
<sequence>MSDKQQQPKKGMLKLKGNKTASDIVSNLKSQQELLKKRPIQEALPKEYLQHKKKEDEEKKKKEQIEKLASQPVTGEIKKTKSQEAFDVIRKKRFDEKVQQELKITHREKLEKFNKGLSQLPEHFDIPKVGPG</sequence>